<proteinExistence type="predicted"/>
<organism evidence="3 4">
    <name type="scientific">Marinobacter profundi</name>
    <dbReference type="NCBI Taxonomy" id="2666256"/>
    <lineage>
        <taxon>Bacteria</taxon>
        <taxon>Pseudomonadati</taxon>
        <taxon>Pseudomonadota</taxon>
        <taxon>Gammaproteobacteria</taxon>
        <taxon>Pseudomonadales</taxon>
        <taxon>Marinobacteraceae</taxon>
        <taxon>Marinobacter</taxon>
    </lineage>
</organism>
<dbReference type="SUPFAM" id="SSF54637">
    <property type="entry name" value="Thioesterase/thiol ester dehydrase-isomerase"/>
    <property type="match status" value="2"/>
</dbReference>
<dbReference type="AlphaFoldDB" id="A0A2G1UJC9"/>
<comment type="caution">
    <text evidence="3">The sequence shown here is derived from an EMBL/GenBank/DDBJ whole genome shotgun (WGS) entry which is preliminary data.</text>
</comment>
<evidence type="ECO:0000313" key="3">
    <source>
        <dbReference type="EMBL" id="PHQ14530.1"/>
    </source>
</evidence>
<dbReference type="Proteomes" id="UP000231409">
    <property type="component" value="Unassembled WGS sequence"/>
</dbReference>
<dbReference type="InterPro" id="IPR039569">
    <property type="entry name" value="FAS1-like_DH_region"/>
</dbReference>
<protein>
    <submittedName>
        <fullName evidence="3">Itaconyl-CoA hydratase</fullName>
    </submittedName>
</protein>
<dbReference type="RefSeq" id="WP_099615035.1">
    <property type="nucleotide sequence ID" value="NZ_KZ319372.1"/>
</dbReference>
<dbReference type="InterPro" id="IPR029069">
    <property type="entry name" value="HotDog_dom_sf"/>
</dbReference>
<name>A0A2G1UJC9_9GAMM</name>
<dbReference type="InterPro" id="IPR052741">
    <property type="entry name" value="Mitochondrial_HTD2"/>
</dbReference>
<feature type="compositionally biased region" description="Basic and acidic residues" evidence="1">
    <location>
        <begin position="9"/>
        <end position="22"/>
    </location>
</feature>
<evidence type="ECO:0000259" key="2">
    <source>
        <dbReference type="Pfam" id="PF13452"/>
    </source>
</evidence>
<sequence>MMSSSPEDWIGKQESCGDRLDPSHAGRIAAMLDRPFPQEGDALAALWHWAFFQIPVPPSATGPDGHIAPGGFLPKSEGNTRMWAGGRVNFHQPLTIGQPAQRQSRIKAVNEKNGRSGKLLFVTVEHEFRQNGVLCVSEEQDIVYKAPAAPRLSLDKPVAEAQWSQPVTPSPLLLFRYSAVTFNGHRIHYDHPYTTQEEGYPDLVVHGPLIATLMVQAFVDANPGLKPVRLSYRGLRPLTVNKPFRVEGRMAGDGQALLWAANEDGPAHEAELEFEENN</sequence>
<dbReference type="GO" id="GO:0019171">
    <property type="term" value="F:(3R)-hydroxyacyl-[acyl-carrier-protein] dehydratase activity"/>
    <property type="evidence" value="ECO:0007669"/>
    <property type="project" value="TreeGrafter"/>
</dbReference>
<dbReference type="EMBL" id="NTFH01000009">
    <property type="protein sequence ID" value="PHQ14530.1"/>
    <property type="molecule type" value="Genomic_DNA"/>
</dbReference>
<dbReference type="Pfam" id="PF13452">
    <property type="entry name" value="FAS1_DH_region"/>
    <property type="match status" value="1"/>
</dbReference>
<accession>A0A2G1UJC9</accession>
<dbReference type="Gene3D" id="3.10.129.10">
    <property type="entry name" value="Hotdog Thioesterase"/>
    <property type="match status" value="2"/>
</dbReference>
<reference evidence="3 4" key="1">
    <citation type="submission" date="2017-09" db="EMBL/GenBank/DDBJ databases">
        <title>The draft genome sequences of Marinobacter sp. PWS21.</title>
        <authorList>
            <person name="Cao J."/>
        </authorList>
    </citation>
    <scope>NUCLEOTIDE SEQUENCE [LARGE SCALE GENOMIC DNA]</scope>
    <source>
        <strain evidence="3 4">PWS21</strain>
    </source>
</reference>
<feature type="domain" description="FAS1-like dehydratase" evidence="2">
    <location>
        <begin position="75"/>
        <end position="134"/>
    </location>
</feature>
<dbReference type="PANTHER" id="PTHR28152:SF1">
    <property type="entry name" value="HYDROXYACYL-THIOESTER DEHYDRATASE TYPE 2, MITOCHONDRIAL"/>
    <property type="match status" value="1"/>
</dbReference>
<gene>
    <name evidence="3" type="ORF">CLH61_12230</name>
</gene>
<feature type="region of interest" description="Disordered" evidence="1">
    <location>
        <begin position="1"/>
        <end position="22"/>
    </location>
</feature>
<dbReference type="PANTHER" id="PTHR28152">
    <property type="entry name" value="HYDROXYACYL-THIOESTER DEHYDRATASE TYPE 2, MITOCHONDRIAL"/>
    <property type="match status" value="1"/>
</dbReference>
<evidence type="ECO:0000256" key="1">
    <source>
        <dbReference type="SAM" id="MobiDB-lite"/>
    </source>
</evidence>
<evidence type="ECO:0000313" key="4">
    <source>
        <dbReference type="Proteomes" id="UP000231409"/>
    </source>
</evidence>
<keyword evidence="4" id="KW-1185">Reference proteome</keyword>